<dbReference type="EMBL" id="CP002455">
    <property type="protein sequence ID" value="ADX67000.1"/>
    <property type="molecule type" value="Genomic_DNA"/>
</dbReference>
<keyword evidence="2" id="KW-1185">Reference proteome</keyword>
<evidence type="ECO:0000313" key="1">
    <source>
        <dbReference type="EMBL" id="ADX67000.1"/>
    </source>
</evidence>
<organism evidence="1 2">
    <name type="scientific">Weeksella virosa (strain ATCC 43766 / DSM 16922 / JCM 21250 / CCUG 30538 / CDC 9751 / IAM 14551 / NBRC 16016 / NCTC 11634 / CL345/78)</name>
    <dbReference type="NCBI Taxonomy" id="865938"/>
    <lineage>
        <taxon>Bacteria</taxon>
        <taxon>Pseudomonadati</taxon>
        <taxon>Bacteroidota</taxon>
        <taxon>Flavobacteriia</taxon>
        <taxon>Flavobacteriales</taxon>
        <taxon>Weeksellaceae</taxon>
        <taxon>Weeksella</taxon>
    </lineage>
</organism>
<dbReference type="RefSeq" id="WP_013597392.1">
    <property type="nucleotide sequence ID" value="NC_015144.1"/>
</dbReference>
<reference evidence="1 2" key="1">
    <citation type="journal article" date="2011" name="Stand. Genomic Sci.">
        <title>Complete genome sequence of Weeksella virosa type strain (9751).</title>
        <authorList>
            <person name="Lang E."/>
            <person name="Teshima H."/>
            <person name="Lucas S."/>
            <person name="Lapidus A."/>
            <person name="Hammon N."/>
            <person name="Deshpande S."/>
            <person name="Nolan M."/>
            <person name="Cheng J.F."/>
            <person name="Pitluck S."/>
            <person name="Liolios K."/>
            <person name="Pagani I."/>
            <person name="Mikhailova N."/>
            <person name="Ivanova N."/>
            <person name="Mavromatis K."/>
            <person name="Pati A."/>
            <person name="Tapia R."/>
            <person name="Han C."/>
            <person name="Goodwin L."/>
            <person name="Chen A."/>
            <person name="Palaniappan K."/>
            <person name="Land M."/>
            <person name="Hauser L."/>
            <person name="Chang Y.J."/>
            <person name="Jeffries C.D."/>
            <person name="Brambilla E.M."/>
            <person name="Kopitz M."/>
            <person name="Rohde M."/>
            <person name="Goker M."/>
            <person name="Tindall B.J."/>
            <person name="Detter J.C."/>
            <person name="Woyke T."/>
            <person name="Bristow J."/>
            <person name="Eisen J.A."/>
            <person name="Markowitz V."/>
            <person name="Hugenholtz P."/>
            <person name="Klenk H.P."/>
            <person name="Kyrpides N.C."/>
        </authorList>
    </citation>
    <scope>NUCLEOTIDE SEQUENCE [LARGE SCALE GENOMIC DNA]</scope>
    <source>
        <strain evidence="2">ATCC 43766 / DSM 16922 / JCM 21250 / NBRC 16016 / NCTC 11634 / CL345/78</strain>
    </source>
</reference>
<accession>F0NXU3</accession>
<gene>
    <name evidence="1" type="ordered locus">Weevi_0278</name>
</gene>
<protein>
    <submittedName>
        <fullName evidence="1">Uncharacterized protein</fullName>
    </submittedName>
</protein>
<dbReference type="Proteomes" id="UP000008641">
    <property type="component" value="Chromosome"/>
</dbReference>
<dbReference type="HOGENOM" id="CLU_2959731_0_0_10"/>
<dbReference type="AlphaFoldDB" id="F0NXU3"/>
<dbReference type="STRING" id="865938.Weevi_0278"/>
<evidence type="ECO:0000313" key="2">
    <source>
        <dbReference type="Proteomes" id="UP000008641"/>
    </source>
</evidence>
<sequence>MKAEQAFEVIKAMKLQMSGEEKIKLETMILNQAENEKYKLSQFLAKFNKKHKIKQIKNF</sequence>
<reference evidence="2" key="2">
    <citation type="journal article" date="2011" name="Stand. Genomic Sci.">
        <title>Complete genome sequence of Weeksella virosa type strain (9751T).</title>
        <authorList>
            <person name="Lang E."/>
            <person name="Teshima H."/>
            <person name="Lucas S."/>
            <person name="Lapidus A."/>
            <person name="Hammon N."/>
            <person name="Deshpande S."/>
            <person name="Nolan M."/>
            <person name="Cheng J."/>
            <person name="Pitluck S."/>
            <person name="Liolios K."/>
            <person name="Pagani I."/>
            <person name="Mikhailova N."/>
            <person name="Ivanova N."/>
            <person name="Mavromatis K."/>
            <person name="Pati A."/>
            <person name="Tapia R."/>
            <person name="Han C."/>
            <person name="Goodwin L."/>
            <person name="Chen A."/>
            <person name="Palaniappan K."/>
            <person name="Land M."/>
            <person name="Hauser L."/>
            <person name="Chang Y."/>
            <person name="Jeffries C."/>
            <person name="Brambilla E."/>
            <person name="Kopitz M."/>
            <person name="Rohde M."/>
            <person name="Goker M."/>
            <person name="Tindall B."/>
            <person name="Detter J."/>
            <person name="Woyke T."/>
            <person name="Bristow J."/>
            <person name="Eisen J."/>
            <person name="Markowitz V."/>
            <person name="Hugenholtz P."/>
            <person name="Klenk H."/>
            <person name="Kyrpides N."/>
        </authorList>
    </citation>
    <scope>NUCLEOTIDE SEQUENCE [LARGE SCALE GENOMIC DNA]</scope>
    <source>
        <strain evidence="2">ATCC 43766 / DSM 16922 / JCM 21250 / NBRC 16016 / NCTC 11634 / CL345/78</strain>
    </source>
</reference>
<proteinExistence type="predicted"/>
<dbReference type="KEGG" id="wvi:Weevi_0278"/>
<name>F0NXU3_WEEVC</name>